<dbReference type="Proteomes" id="UP001152607">
    <property type="component" value="Unassembled WGS sequence"/>
</dbReference>
<comment type="similarity">
    <text evidence="1">Belongs to the ustYa family.</text>
</comment>
<proteinExistence type="inferred from homology"/>
<name>A0A9W4UM86_9PLEO</name>
<reference evidence="3" key="1">
    <citation type="submission" date="2023-01" db="EMBL/GenBank/DDBJ databases">
        <authorList>
            <person name="Van Ghelder C."/>
            <person name="Rancurel C."/>
        </authorList>
    </citation>
    <scope>NUCLEOTIDE SEQUENCE</scope>
    <source>
        <strain evidence="3">CNCM I-4278</strain>
    </source>
</reference>
<sequence length="298" mass="34661">MHGWVTCHFVYIDIDFIMRQNHDYYPLLNVEDSLQVDEKGLGVDWSDHTQIIPTHTCSFIIYMSVFLISLATNILLVIDNGRLRNASRDWGMSDYSGTTFDVRVSYQSQNEYWSLNTSRKDLDAAWDAIDTDSMAVTLHDRYAKDLGLEPSMRFPWDTERGVYYVKGIHDLHCLKVIRKALVSNHFKENHNFSFDHLLHCLDGLRQDVLCIADDTPMPAESAYHVGSGQVRRCRDWNKLKEWASESEQNACHRFDDYREATERVELFAYCPPDSPYLPAMRTYFDLHGHRDAYGGNIQ</sequence>
<evidence type="ECO:0000256" key="1">
    <source>
        <dbReference type="ARBA" id="ARBA00035112"/>
    </source>
</evidence>
<dbReference type="Pfam" id="PF11807">
    <property type="entry name" value="UstYa"/>
    <property type="match status" value="1"/>
</dbReference>
<protein>
    <submittedName>
        <fullName evidence="3">Uncharacterized protein</fullName>
    </submittedName>
</protein>
<dbReference type="InterPro" id="IPR021765">
    <property type="entry name" value="UstYa-like"/>
</dbReference>
<evidence type="ECO:0000313" key="3">
    <source>
        <dbReference type="EMBL" id="CAI6337602.1"/>
    </source>
</evidence>
<keyword evidence="2" id="KW-0472">Membrane</keyword>
<keyword evidence="2" id="KW-0812">Transmembrane</keyword>
<organism evidence="3 4">
    <name type="scientific">Periconia digitata</name>
    <dbReference type="NCBI Taxonomy" id="1303443"/>
    <lineage>
        <taxon>Eukaryota</taxon>
        <taxon>Fungi</taxon>
        <taxon>Dikarya</taxon>
        <taxon>Ascomycota</taxon>
        <taxon>Pezizomycotina</taxon>
        <taxon>Dothideomycetes</taxon>
        <taxon>Pleosporomycetidae</taxon>
        <taxon>Pleosporales</taxon>
        <taxon>Massarineae</taxon>
        <taxon>Periconiaceae</taxon>
        <taxon>Periconia</taxon>
    </lineage>
</organism>
<feature type="transmembrane region" description="Helical" evidence="2">
    <location>
        <begin position="59"/>
        <end position="78"/>
    </location>
</feature>
<dbReference type="PANTHER" id="PTHR33365">
    <property type="entry name" value="YALI0B05434P"/>
    <property type="match status" value="1"/>
</dbReference>
<gene>
    <name evidence="3" type="ORF">PDIGIT_LOCUS10715</name>
</gene>
<dbReference type="PANTHER" id="PTHR33365:SF6">
    <property type="entry name" value="OXIDASE USTYA"/>
    <property type="match status" value="1"/>
</dbReference>
<comment type="caution">
    <text evidence="3">The sequence shown here is derived from an EMBL/GenBank/DDBJ whole genome shotgun (WGS) entry which is preliminary data.</text>
</comment>
<dbReference type="AlphaFoldDB" id="A0A9W4UM86"/>
<keyword evidence="2" id="KW-1133">Transmembrane helix</keyword>
<dbReference type="EMBL" id="CAOQHR010000007">
    <property type="protein sequence ID" value="CAI6337602.1"/>
    <property type="molecule type" value="Genomic_DNA"/>
</dbReference>
<accession>A0A9W4UM86</accession>
<evidence type="ECO:0000256" key="2">
    <source>
        <dbReference type="SAM" id="Phobius"/>
    </source>
</evidence>
<keyword evidence="4" id="KW-1185">Reference proteome</keyword>
<dbReference type="GO" id="GO:0043386">
    <property type="term" value="P:mycotoxin biosynthetic process"/>
    <property type="evidence" value="ECO:0007669"/>
    <property type="project" value="InterPro"/>
</dbReference>
<dbReference type="OrthoDB" id="3687641at2759"/>
<evidence type="ECO:0000313" key="4">
    <source>
        <dbReference type="Proteomes" id="UP001152607"/>
    </source>
</evidence>